<keyword evidence="2" id="KW-0813">Transport</keyword>
<evidence type="ECO:0000256" key="1">
    <source>
        <dbReference type="ARBA" id="ARBA00005695"/>
    </source>
</evidence>
<feature type="domain" description="Solute-binding protein family 5" evidence="5">
    <location>
        <begin position="103"/>
        <end position="503"/>
    </location>
</feature>
<dbReference type="PANTHER" id="PTHR30290">
    <property type="entry name" value="PERIPLASMIC BINDING COMPONENT OF ABC TRANSPORTER"/>
    <property type="match status" value="1"/>
</dbReference>
<keyword evidence="3 4" id="KW-0732">Signal</keyword>
<name>A0ABY6ZCD5_9BACL</name>
<sequence length="622" mass="68839">MEKKRLMGLFGISLSTILLTSACSTIQSQSTTGPVSTINSSSKNQSNEFASSASHPFTAIATWNFANGYNPLETNSLTSWYQSGIVDPPLAWVSRTDVGSSGIIPGVASKWSMDGRTLSIWVNPKAKWSDGTPVTAKDMLLSLQIALYLNQWMGLSVGPMKIVNDQEVQVQEGSVPYPNFMPYVLGYTPVYSYAEFGKFIPSNIYQLFLDANKSGKVGSDASTKITNILTAMEGYKPNYTISCGPWELQSASNSQALFKPNPYFWNAKNIPELELLNGTNASLEYTWAAQSQFTIGGVPNITPNLLNQWLHSDSSHKVIYSTFFGNVGIAFNTSVYPYNQLQLRQAMAYLIDRQDVAHVSNPLMDKAVNPPVPFFDNMNVQTYLTAQQRSQLNPYNYDPAKGEALLKSMGFKRTSNGWVMPNGKPFEPKISAPSTTPAWQEAAEVIKEDLSKVGIQAQVYFPAANIYNTDLEATGSKGMDMAIGWEAFSVRPYNNFADAAYYTAGVNMDYGTQSYTISSGDRGLPKMTDPNGRPVDLAKLAAQTLYTANTEKLKKAIWQISQISNNNLPMLPLWEDYRNVNYIDTQYYTGFPAGNNPFWVIQNNFGPNWAAFFYAGMIKPAK</sequence>
<dbReference type="RefSeq" id="WP_268004401.1">
    <property type="nucleotide sequence ID" value="NZ_BSUT01000001.1"/>
</dbReference>
<keyword evidence="7" id="KW-1185">Reference proteome</keyword>
<proteinExistence type="inferred from homology"/>
<dbReference type="InterPro" id="IPR000914">
    <property type="entry name" value="SBP_5_dom"/>
</dbReference>
<feature type="chain" id="PRO_5047391033" evidence="4">
    <location>
        <begin position="21"/>
        <end position="622"/>
    </location>
</feature>
<dbReference type="InterPro" id="IPR039424">
    <property type="entry name" value="SBP_5"/>
</dbReference>
<dbReference type="PROSITE" id="PS51257">
    <property type="entry name" value="PROKAR_LIPOPROTEIN"/>
    <property type="match status" value="1"/>
</dbReference>
<evidence type="ECO:0000256" key="4">
    <source>
        <dbReference type="SAM" id="SignalP"/>
    </source>
</evidence>
<evidence type="ECO:0000313" key="7">
    <source>
        <dbReference type="Proteomes" id="UP001164761"/>
    </source>
</evidence>
<dbReference type="Proteomes" id="UP001164761">
    <property type="component" value="Chromosome"/>
</dbReference>
<reference evidence="6" key="1">
    <citation type="submission" date="2022-08" db="EMBL/GenBank/DDBJ databases">
        <title>Alicyclobacillus fastidiosus DSM 17978, complete genome.</title>
        <authorList>
            <person name="Wang Q."/>
            <person name="Cai R."/>
            <person name="Wang Z."/>
        </authorList>
    </citation>
    <scope>NUCLEOTIDE SEQUENCE</scope>
    <source>
        <strain evidence="6">DSM 17978</strain>
    </source>
</reference>
<dbReference type="Gene3D" id="3.40.190.10">
    <property type="entry name" value="Periplasmic binding protein-like II"/>
    <property type="match status" value="1"/>
</dbReference>
<evidence type="ECO:0000256" key="2">
    <source>
        <dbReference type="ARBA" id="ARBA00022448"/>
    </source>
</evidence>
<gene>
    <name evidence="6" type="ORF">NZD89_19535</name>
</gene>
<dbReference type="PANTHER" id="PTHR30290:SF9">
    <property type="entry name" value="OLIGOPEPTIDE-BINDING PROTEIN APPA"/>
    <property type="match status" value="1"/>
</dbReference>
<evidence type="ECO:0000259" key="5">
    <source>
        <dbReference type="Pfam" id="PF00496"/>
    </source>
</evidence>
<evidence type="ECO:0000256" key="3">
    <source>
        <dbReference type="ARBA" id="ARBA00022729"/>
    </source>
</evidence>
<protein>
    <submittedName>
        <fullName evidence="6">ABC transporter substrate-binding protein</fullName>
    </submittedName>
</protein>
<comment type="similarity">
    <text evidence="1">Belongs to the bacterial solute-binding protein 5 family.</text>
</comment>
<dbReference type="Pfam" id="PF00496">
    <property type="entry name" value="SBP_bac_5"/>
    <property type="match status" value="1"/>
</dbReference>
<dbReference type="SUPFAM" id="SSF53850">
    <property type="entry name" value="Periplasmic binding protein-like II"/>
    <property type="match status" value="1"/>
</dbReference>
<organism evidence="6 7">
    <name type="scientific">Alicyclobacillus fastidiosus</name>
    <dbReference type="NCBI Taxonomy" id="392011"/>
    <lineage>
        <taxon>Bacteria</taxon>
        <taxon>Bacillati</taxon>
        <taxon>Bacillota</taxon>
        <taxon>Bacilli</taxon>
        <taxon>Bacillales</taxon>
        <taxon>Alicyclobacillaceae</taxon>
        <taxon>Alicyclobacillus</taxon>
    </lineage>
</organism>
<dbReference type="EMBL" id="CP104067">
    <property type="protein sequence ID" value="WAH40502.1"/>
    <property type="molecule type" value="Genomic_DNA"/>
</dbReference>
<feature type="signal peptide" evidence="4">
    <location>
        <begin position="1"/>
        <end position="20"/>
    </location>
</feature>
<accession>A0ABY6ZCD5</accession>
<evidence type="ECO:0000313" key="6">
    <source>
        <dbReference type="EMBL" id="WAH40502.1"/>
    </source>
</evidence>
<dbReference type="Gene3D" id="3.10.105.10">
    <property type="entry name" value="Dipeptide-binding Protein, Domain 3"/>
    <property type="match status" value="1"/>
</dbReference>